<dbReference type="SUPFAM" id="SSF52949">
    <property type="entry name" value="Macro domain-like"/>
    <property type="match status" value="1"/>
</dbReference>
<name>A8ZUR5_DESOH</name>
<dbReference type="eggNOG" id="COG2110">
    <property type="taxonomic scope" value="Bacteria"/>
</dbReference>
<dbReference type="CDD" id="cd02908">
    <property type="entry name" value="Macro_OAADPr_deacetylase"/>
    <property type="match status" value="1"/>
</dbReference>
<proteinExistence type="predicted"/>
<keyword evidence="3" id="KW-1185">Reference proteome</keyword>
<dbReference type="KEGG" id="dol:Dole_0668"/>
<dbReference type="InterPro" id="IPR002589">
    <property type="entry name" value="Macro_dom"/>
</dbReference>
<dbReference type="InterPro" id="IPR043472">
    <property type="entry name" value="Macro_dom-like"/>
</dbReference>
<dbReference type="NCBIfam" id="NF001664">
    <property type="entry name" value="PRK00431.1-6"/>
    <property type="match status" value="1"/>
</dbReference>
<protein>
    <submittedName>
        <fullName evidence="2">Appr-1-p processing domain protein</fullName>
    </submittedName>
</protein>
<dbReference type="PANTHER" id="PTHR11106:SF27">
    <property type="entry name" value="MACRO DOMAIN-CONTAINING PROTEIN"/>
    <property type="match status" value="1"/>
</dbReference>
<evidence type="ECO:0000259" key="1">
    <source>
        <dbReference type="PROSITE" id="PS51154"/>
    </source>
</evidence>
<dbReference type="Gene3D" id="3.40.220.10">
    <property type="entry name" value="Leucine Aminopeptidase, subunit E, domain 1"/>
    <property type="match status" value="1"/>
</dbReference>
<dbReference type="HOGENOM" id="CLU_046550_5_1_7"/>
<dbReference type="PROSITE" id="PS51154">
    <property type="entry name" value="MACRO"/>
    <property type="match status" value="1"/>
</dbReference>
<sequence>MHPARIALPITTIFCYNSKTMEKEILSRLKVWQGDITTLEVDAIVNAANKTLLGGGGVDGAIHRAAGPELLAECKTLGGCDTGQAKITRGYRLPAKFVIHTVGPVYSRSNPGVAKLLAGCYTNSLKLAKDQGLASVAFPAVSCGVYGYPMKEACRIALDTVCDFLETDRTIEQVIFALFSADAVRVYEGYLSVLA</sequence>
<dbReference type="AlphaFoldDB" id="A8ZUR5"/>
<evidence type="ECO:0000313" key="2">
    <source>
        <dbReference type="EMBL" id="ABW66478.1"/>
    </source>
</evidence>
<dbReference type="SMART" id="SM00506">
    <property type="entry name" value="A1pp"/>
    <property type="match status" value="1"/>
</dbReference>
<accession>A8ZUR5</accession>
<gene>
    <name evidence="2" type="ordered locus">Dole_0668</name>
</gene>
<feature type="domain" description="Macro" evidence="1">
    <location>
        <begin position="16"/>
        <end position="195"/>
    </location>
</feature>
<dbReference type="Pfam" id="PF01661">
    <property type="entry name" value="Macro"/>
    <property type="match status" value="1"/>
</dbReference>
<organism evidence="2 3">
    <name type="scientific">Desulfosudis oleivorans (strain DSM 6200 / JCM 39069 / Hxd3)</name>
    <name type="common">Desulfococcus oleovorans</name>
    <dbReference type="NCBI Taxonomy" id="96561"/>
    <lineage>
        <taxon>Bacteria</taxon>
        <taxon>Pseudomonadati</taxon>
        <taxon>Thermodesulfobacteriota</taxon>
        <taxon>Desulfobacteria</taxon>
        <taxon>Desulfobacterales</taxon>
        <taxon>Desulfosudaceae</taxon>
        <taxon>Desulfosudis</taxon>
    </lineage>
</organism>
<dbReference type="STRING" id="96561.Dole_0668"/>
<dbReference type="PANTHER" id="PTHR11106">
    <property type="entry name" value="GANGLIOSIDE INDUCED DIFFERENTIATION ASSOCIATED PROTEIN 2-RELATED"/>
    <property type="match status" value="1"/>
</dbReference>
<dbReference type="EMBL" id="CP000859">
    <property type="protein sequence ID" value="ABW66478.1"/>
    <property type="molecule type" value="Genomic_DNA"/>
</dbReference>
<reference evidence="2 3" key="1">
    <citation type="submission" date="2007-10" db="EMBL/GenBank/DDBJ databases">
        <title>Complete sequence of Desulfococcus oleovorans Hxd3.</title>
        <authorList>
            <consortium name="US DOE Joint Genome Institute"/>
            <person name="Copeland A."/>
            <person name="Lucas S."/>
            <person name="Lapidus A."/>
            <person name="Barry K."/>
            <person name="Glavina del Rio T."/>
            <person name="Dalin E."/>
            <person name="Tice H."/>
            <person name="Pitluck S."/>
            <person name="Kiss H."/>
            <person name="Brettin T."/>
            <person name="Bruce D."/>
            <person name="Detter J.C."/>
            <person name="Han C."/>
            <person name="Schmutz J."/>
            <person name="Larimer F."/>
            <person name="Land M."/>
            <person name="Hauser L."/>
            <person name="Kyrpides N."/>
            <person name="Kim E."/>
            <person name="Wawrik B."/>
            <person name="Richardson P."/>
        </authorList>
    </citation>
    <scope>NUCLEOTIDE SEQUENCE [LARGE SCALE GENOMIC DNA]</scope>
    <source>
        <strain evidence="3">DSM 6200 / JCM 39069 / Hxd3</strain>
    </source>
</reference>
<evidence type="ECO:0000313" key="3">
    <source>
        <dbReference type="Proteomes" id="UP000008561"/>
    </source>
</evidence>
<dbReference type="Proteomes" id="UP000008561">
    <property type="component" value="Chromosome"/>
</dbReference>